<sequence length="105" mass="10163">MNLMSCAKRPLRTALAGAAAGLATVALTTAAGAAAVPAPYAMPASYAAAAAAASPTEAAARHLSAGLPTPRQVSGTACGRVDGAARGAAAPQEALAFCKRVNGWD</sequence>
<feature type="chain" id="PRO_5025602721" evidence="1">
    <location>
        <begin position="34"/>
        <end position="105"/>
    </location>
</feature>
<name>A0A6A0B008_9ACTN</name>
<organism evidence="2 3">
    <name type="scientific">Streptomyces pacificus</name>
    <dbReference type="NCBI Taxonomy" id="2705029"/>
    <lineage>
        <taxon>Bacteria</taxon>
        <taxon>Bacillati</taxon>
        <taxon>Actinomycetota</taxon>
        <taxon>Actinomycetes</taxon>
        <taxon>Kitasatosporales</taxon>
        <taxon>Streptomycetaceae</taxon>
        <taxon>Streptomyces</taxon>
    </lineage>
</organism>
<proteinExistence type="predicted"/>
<evidence type="ECO:0000313" key="3">
    <source>
        <dbReference type="Proteomes" id="UP000484988"/>
    </source>
</evidence>
<reference evidence="2 3" key="1">
    <citation type="submission" date="2020-02" db="EMBL/GenBank/DDBJ databases">
        <title>Whole Genome Shotgun Sequence of Streptomyces sp. strain CWH03.</title>
        <authorList>
            <person name="Dohra H."/>
            <person name="Kodani S."/>
            <person name="Yamamura H."/>
        </authorList>
    </citation>
    <scope>NUCLEOTIDE SEQUENCE [LARGE SCALE GENOMIC DNA]</scope>
    <source>
        <strain evidence="2 3">CWH03</strain>
    </source>
</reference>
<evidence type="ECO:0000256" key="1">
    <source>
        <dbReference type="SAM" id="SignalP"/>
    </source>
</evidence>
<comment type="caution">
    <text evidence="2">The sequence shown here is derived from an EMBL/GenBank/DDBJ whole genome shotgun (WGS) entry which is preliminary data.</text>
</comment>
<feature type="signal peptide" evidence="1">
    <location>
        <begin position="1"/>
        <end position="33"/>
    </location>
</feature>
<keyword evidence="1" id="KW-0732">Signal</keyword>
<keyword evidence="3" id="KW-1185">Reference proteome</keyword>
<dbReference type="Proteomes" id="UP000484988">
    <property type="component" value="Unassembled WGS sequence"/>
</dbReference>
<dbReference type="AlphaFoldDB" id="A0A6A0B008"/>
<gene>
    <name evidence="2" type="ORF">SCWH03_42750</name>
</gene>
<dbReference type="RefSeq" id="WP_173265732.1">
    <property type="nucleotide sequence ID" value="NZ_BLLG01000013.1"/>
</dbReference>
<dbReference type="EMBL" id="BLLG01000013">
    <property type="protein sequence ID" value="GFH38035.1"/>
    <property type="molecule type" value="Genomic_DNA"/>
</dbReference>
<accession>A0A6A0B008</accession>
<protein>
    <submittedName>
        <fullName evidence="2">Uncharacterized protein</fullName>
    </submittedName>
</protein>
<evidence type="ECO:0000313" key="2">
    <source>
        <dbReference type="EMBL" id="GFH38035.1"/>
    </source>
</evidence>